<feature type="domain" description="THAP-type" evidence="14">
    <location>
        <begin position="1"/>
        <end position="91"/>
    </location>
</feature>
<dbReference type="SUPFAM" id="SSF57716">
    <property type="entry name" value="Glucocorticoid receptor-like (DNA-binding domain)"/>
    <property type="match status" value="1"/>
</dbReference>
<evidence type="ECO:0000256" key="12">
    <source>
        <dbReference type="SAM" id="MobiDB-lite"/>
    </source>
</evidence>
<keyword evidence="5" id="KW-0862">Zinc</keyword>
<proteinExistence type="predicted"/>
<evidence type="ECO:0000256" key="4">
    <source>
        <dbReference type="ARBA" id="ARBA00022771"/>
    </source>
</evidence>
<dbReference type="EMBL" id="JAFDVH010000002">
    <property type="protein sequence ID" value="KAG7487306.1"/>
    <property type="molecule type" value="Genomic_DNA"/>
</dbReference>
<dbReference type="GO" id="GO:0008270">
    <property type="term" value="F:zinc ion binding"/>
    <property type="evidence" value="ECO:0007669"/>
    <property type="project" value="UniProtKB-KW"/>
</dbReference>
<keyword evidence="8" id="KW-0804">Transcription</keyword>
<keyword evidence="9" id="KW-0539">Nucleus</keyword>
<feature type="region of interest" description="Disordered" evidence="12">
    <location>
        <begin position="648"/>
        <end position="774"/>
    </location>
</feature>
<dbReference type="SMART" id="SM00355">
    <property type="entry name" value="ZnF_C2H2"/>
    <property type="match status" value="5"/>
</dbReference>
<dbReference type="AlphaFoldDB" id="A0A9D3QFM7"/>
<dbReference type="GO" id="GO:0003677">
    <property type="term" value="F:DNA binding"/>
    <property type="evidence" value="ECO:0007669"/>
    <property type="project" value="UniProtKB-UniRule"/>
</dbReference>
<evidence type="ECO:0000259" key="13">
    <source>
        <dbReference type="PROSITE" id="PS50157"/>
    </source>
</evidence>
<dbReference type="InterPro" id="IPR006612">
    <property type="entry name" value="THAP_Znf"/>
</dbReference>
<evidence type="ECO:0000256" key="8">
    <source>
        <dbReference type="ARBA" id="ARBA00023163"/>
    </source>
</evidence>
<keyword evidence="6" id="KW-0805">Transcription regulation</keyword>
<dbReference type="PROSITE" id="PS50950">
    <property type="entry name" value="ZF_THAP"/>
    <property type="match status" value="1"/>
</dbReference>
<sequence>MPKRCVVSGCGRTPCSGVSIHQWPKKAELGKKWDQFVRQKRASWARGSPGDDKSAICSAHFHPDDFHGYRQWEFGFKTRLVLKPGAVPSVSAKEWRNSAGSAVVRSRRGRYSKAAEKALVRRSAPGTLTAIPRCRKRCVKSVTGEPQSESPPGIKACGTENRNQRDGPVGEGQQKKTKALEEEKREEEGGERGVNFAETSLQLSVNIPNVNGGVLSKDTGLESQLQHTGGGSLNVQYQRCPAEVLFGNRDLGSALEDSGRPPVSTDHALRQAASSDTGNKVSPPPNRPSKPDRLGPPSVSREELQQIKTRKAPYYCTQCGKSFLNRGVLLEHAISHSLFHVSVIDEDPDGEEPVKPHSCSQCGKKFHTRNGLSIHLHSHLGKKLFCCRRCGINFSSHEQFLQHTRAVHPLKRPYSCTLCRKTFMKASTCRKHQDKHQVTPYRCCHCSLYFKSKASLGRHRLCLKKERFYVNARNQSSSGERPSGDGQLEQQAVAGKRPPMNSPELTCSPTCDPSSGETARKGNGESTSETGKASCNTETVELLPIKEESPGHDPKPGLNRWFEVGLNWLSEMAQEDTGRATQRSSPVEEDGQPRVCELGVKKEGESERNSHFNTVKIVQELRVNLWRLDHATIKTYLTAGRLNCSSQGKGGLDLPQGSSGEPVSRDGLPEQQAGAPAADPQLTHHTPDPAGDERPSSGRDGEGKQDDPSGRDVSVTPPTSPAGGGGGGAEEQALPSAEKSKKGKEGQVIADNEDGPWRPATRMTVNSPGEAVSPEWEVVELWPGGVQWEVGEAPPEPPDRPEGRSGLHVFLEQLEEELGRVSVASVQEQLRRNILSLVHEAQRQCGWLSTG</sequence>
<dbReference type="GO" id="GO:0005634">
    <property type="term" value="C:nucleus"/>
    <property type="evidence" value="ECO:0007669"/>
    <property type="project" value="UniProtKB-SubCell"/>
</dbReference>
<dbReference type="Proteomes" id="UP001046870">
    <property type="component" value="Chromosome 2"/>
</dbReference>
<dbReference type="InterPro" id="IPR050636">
    <property type="entry name" value="C2H2-ZF_domain-containing"/>
</dbReference>
<name>A0A9D3QFM7_MEGAT</name>
<keyword evidence="4 10" id="KW-0863">Zinc-finger</keyword>
<keyword evidence="7 11" id="KW-0238">DNA-binding</keyword>
<feature type="compositionally biased region" description="Basic and acidic residues" evidence="12">
    <location>
        <begin position="178"/>
        <end position="191"/>
    </location>
</feature>
<feature type="compositionally biased region" description="Polar residues" evidence="12">
    <location>
        <begin position="524"/>
        <end position="535"/>
    </location>
</feature>
<dbReference type="OrthoDB" id="5982876at2759"/>
<evidence type="ECO:0000256" key="3">
    <source>
        <dbReference type="ARBA" id="ARBA00022737"/>
    </source>
</evidence>
<gene>
    <name evidence="15" type="ORF">MATL_G00021920</name>
</gene>
<evidence type="ECO:0000313" key="16">
    <source>
        <dbReference type="Proteomes" id="UP001046870"/>
    </source>
</evidence>
<dbReference type="SMART" id="SM00980">
    <property type="entry name" value="THAP"/>
    <property type="match status" value="1"/>
</dbReference>
<comment type="caution">
    <text evidence="15">The sequence shown here is derived from an EMBL/GenBank/DDBJ whole genome shotgun (WGS) entry which is preliminary data.</text>
</comment>
<feature type="domain" description="C2H2-type" evidence="13">
    <location>
        <begin position="314"/>
        <end position="337"/>
    </location>
</feature>
<protein>
    <submittedName>
        <fullName evidence="15">Uncharacterized protein</fullName>
    </submittedName>
</protein>
<feature type="region of interest" description="Disordered" evidence="12">
    <location>
        <begin position="474"/>
        <end position="535"/>
    </location>
</feature>
<feature type="domain" description="C2H2-type" evidence="13">
    <location>
        <begin position="357"/>
        <end position="384"/>
    </location>
</feature>
<dbReference type="PANTHER" id="PTHR47772:SF1">
    <property type="entry name" value="ZINC FINGER PROTEIN 200"/>
    <property type="match status" value="1"/>
</dbReference>
<feature type="region of interest" description="Disordered" evidence="12">
    <location>
        <begin position="253"/>
        <end position="301"/>
    </location>
</feature>
<feature type="domain" description="C2H2-type" evidence="13">
    <location>
        <begin position="414"/>
        <end position="436"/>
    </location>
</feature>
<dbReference type="PROSITE" id="PS50157">
    <property type="entry name" value="ZINC_FINGER_C2H2_2"/>
    <property type="match status" value="4"/>
</dbReference>
<comment type="subcellular location">
    <subcellularLocation>
        <location evidence="1">Nucleus</location>
    </subcellularLocation>
</comment>
<dbReference type="Pfam" id="PF05485">
    <property type="entry name" value="THAP"/>
    <property type="match status" value="1"/>
</dbReference>
<dbReference type="InterPro" id="IPR013087">
    <property type="entry name" value="Znf_C2H2_type"/>
</dbReference>
<dbReference type="InterPro" id="IPR036236">
    <property type="entry name" value="Znf_C2H2_sf"/>
</dbReference>
<dbReference type="Gene3D" id="3.30.160.60">
    <property type="entry name" value="Classic Zinc Finger"/>
    <property type="match status" value="3"/>
</dbReference>
<evidence type="ECO:0000313" key="15">
    <source>
        <dbReference type="EMBL" id="KAG7487306.1"/>
    </source>
</evidence>
<organism evidence="15 16">
    <name type="scientific">Megalops atlanticus</name>
    <name type="common">Tarpon</name>
    <name type="synonym">Clupea gigantea</name>
    <dbReference type="NCBI Taxonomy" id="7932"/>
    <lineage>
        <taxon>Eukaryota</taxon>
        <taxon>Metazoa</taxon>
        <taxon>Chordata</taxon>
        <taxon>Craniata</taxon>
        <taxon>Vertebrata</taxon>
        <taxon>Euteleostomi</taxon>
        <taxon>Actinopterygii</taxon>
        <taxon>Neopterygii</taxon>
        <taxon>Teleostei</taxon>
        <taxon>Elopiformes</taxon>
        <taxon>Megalopidae</taxon>
        <taxon>Megalops</taxon>
    </lineage>
</organism>
<keyword evidence="3" id="KW-0677">Repeat</keyword>
<dbReference type="SUPFAM" id="SSF57667">
    <property type="entry name" value="beta-beta-alpha zinc fingers"/>
    <property type="match status" value="3"/>
</dbReference>
<evidence type="ECO:0000256" key="11">
    <source>
        <dbReference type="PROSITE-ProRule" id="PRU00309"/>
    </source>
</evidence>
<evidence type="ECO:0000259" key="14">
    <source>
        <dbReference type="PROSITE" id="PS50950"/>
    </source>
</evidence>
<evidence type="ECO:0000256" key="6">
    <source>
        <dbReference type="ARBA" id="ARBA00023015"/>
    </source>
</evidence>
<evidence type="ECO:0000256" key="10">
    <source>
        <dbReference type="PROSITE-ProRule" id="PRU00042"/>
    </source>
</evidence>
<evidence type="ECO:0000256" key="1">
    <source>
        <dbReference type="ARBA" id="ARBA00004123"/>
    </source>
</evidence>
<dbReference type="PANTHER" id="PTHR47772">
    <property type="entry name" value="ZINC FINGER PROTEIN 200"/>
    <property type="match status" value="1"/>
</dbReference>
<keyword evidence="16" id="KW-1185">Reference proteome</keyword>
<evidence type="ECO:0000256" key="5">
    <source>
        <dbReference type="ARBA" id="ARBA00022833"/>
    </source>
</evidence>
<dbReference type="PROSITE" id="PS00028">
    <property type="entry name" value="ZINC_FINGER_C2H2_1"/>
    <property type="match status" value="4"/>
</dbReference>
<feature type="compositionally biased region" description="Basic and acidic residues" evidence="12">
    <location>
        <begin position="685"/>
        <end position="710"/>
    </location>
</feature>
<evidence type="ECO:0000256" key="7">
    <source>
        <dbReference type="ARBA" id="ARBA00023125"/>
    </source>
</evidence>
<evidence type="ECO:0000256" key="2">
    <source>
        <dbReference type="ARBA" id="ARBA00022723"/>
    </source>
</evidence>
<evidence type="ECO:0000256" key="9">
    <source>
        <dbReference type="ARBA" id="ARBA00023242"/>
    </source>
</evidence>
<dbReference type="SMART" id="SM00692">
    <property type="entry name" value="DM3"/>
    <property type="match status" value="1"/>
</dbReference>
<feature type="region of interest" description="Disordered" evidence="12">
    <location>
        <begin position="142"/>
        <end position="197"/>
    </location>
</feature>
<reference evidence="15" key="1">
    <citation type="submission" date="2021-01" db="EMBL/GenBank/DDBJ databases">
        <authorList>
            <person name="Zahm M."/>
            <person name="Roques C."/>
            <person name="Cabau C."/>
            <person name="Klopp C."/>
            <person name="Donnadieu C."/>
            <person name="Jouanno E."/>
            <person name="Lampietro C."/>
            <person name="Louis A."/>
            <person name="Herpin A."/>
            <person name="Echchiki A."/>
            <person name="Berthelot C."/>
            <person name="Parey E."/>
            <person name="Roest-Crollius H."/>
            <person name="Braasch I."/>
            <person name="Postlethwait J."/>
            <person name="Bobe J."/>
            <person name="Montfort J."/>
            <person name="Bouchez O."/>
            <person name="Begum T."/>
            <person name="Mejri S."/>
            <person name="Adams A."/>
            <person name="Chen W.-J."/>
            <person name="Guiguen Y."/>
        </authorList>
    </citation>
    <scope>NUCLEOTIDE SEQUENCE</scope>
    <source>
        <strain evidence="15">YG-15Mar2019-1</strain>
        <tissue evidence="15">Brain</tissue>
    </source>
</reference>
<feature type="region of interest" description="Disordered" evidence="12">
    <location>
        <begin position="574"/>
        <end position="594"/>
    </location>
</feature>
<feature type="compositionally biased region" description="Polar residues" evidence="12">
    <location>
        <begin position="503"/>
        <end position="517"/>
    </location>
</feature>
<keyword evidence="2" id="KW-0479">Metal-binding</keyword>
<feature type="domain" description="C2H2-type" evidence="13">
    <location>
        <begin position="385"/>
        <end position="413"/>
    </location>
</feature>
<accession>A0A9D3QFM7</accession>